<evidence type="ECO:0000256" key="2">
    <source>
        <dbReference type="SAM" id="SignalP"/>
    </source>
</evidence>
<dbReference type="GO" id="GO:0005576">
    <property type="term" value="C:extracellular region"/>
    <property type="evidence" value="ECO:0007669"/>
    <property type="project" value="TreeGrafter"/>
</dbReference>
<evidence type="ECO:0000256" key="1">
    <source>
        <dbReference type="SAM" id="MobiDB-lite"/>
    </source>
</evidence>
<dbReference type="InterPro" id="IPR021054">
    <property type="entry name" value="Cell_wall_mannoprotein_1"/>
</dbReference>
<name>A0AAQ3RCV8_9PEZI</name>
<reference evidence="3 4" key="1">
    <citation type="submission" date="2023-11" db="EMBL/GenBank/DDBJ databases">
        <title>An acidophilic fungus is an integral part of prey digestion in a carnivorous sundew plant.</title>
        <authorList>
            <person name="Tsai I.J."/>
        </authorList>
    </citation>
    <scope>NUCLEOTIDE SEQUENCE [LARGE SCALE GENOMIC DNA]</scope>
    <source>
        <strain evidence="3">169a</strain>
    </source>
</reference>
<dbReference type="PANTHER" id="PTHR38123">
    <property type="entry name" value="CELL WALL SERINE-THREONINE-RICH GALACTOMANNOPROTEIN MP1 (AFU_ORTHOLOGUE AFUA_4G03240)"/>
    <property type="match status" value="1"/>
</dbReference>
<dbReference type="AlphaFoldDB" id="A0AAQ3RCV8"/>
<protein>
    <submittedName>
        <fullName evidence="3">Cell wall galactomannoprotein</fullName>
    </submittedName>
</protein>
<feature type="signal peptide" evidence="2">
    <location>
        <begin position="1"/>
        <end position="18"/>
    </location>
</feature>
<accession>A0AAQ3RCV8</accession>
<dbReference type="Gene3D" id="1.20.1280.140">
    <property type="match status" value="1"/>
</dbReference>
<dbReference type="Pfam" id="PF12296">
    <property type="entry name" value="HsbA"/>
    <property type="match status" value="1"/>
</dbReference>
<sequence>MRLATSATVALLAASVAGELTARDLGAVENVITQVTANVEALDTAVNSFNGSIQSVVAASETLISSITNGTQTVDDSSQLSSEDAYNLLSPIYTLQTKGEALASDLKCQRPAIEKSSLCSQTREQVTKINTVSQALVKAAIAKIPNGLQSMSTQLSQSLTDELNSVQDYFSESNCKDGGSDGNGTATAACSVSSGVATTTSSVQSSSSPTATSSSSSTSQQGAADELSPKGILCIAGVLFLSVFTSLM</sequence>
<gene>
    <name evidence="3" type="ORF">R9X50_00768100</name>
</gene>
<keyword evidence="2" id="KW-0732">Signal</keyword>
<dbReference type="Proteomes" id="UP001303373">
    <property type="component" value="Chromosome 14"/>
</dbReference>
<evidence type="ECO:0000313" key="3">
    <source>
        <dbReference type="EMBL" id="WPH04785.1"/>
    </source>
</evidence>
<proteinExistence type="predicted"/>
<organism evidence="3 4">
    <name type="scientific">Acrodontium crateriforme</name>
    <dbReference type="NCBI Taxonomy" id="150365"/>
    <lineage>
        <taxon>Eukaryota</taxon>
        <taxon>Fungi</taxon>
        <taxon>Dikarya</taxon>
        <taxon>Ascomycota</taxon>
        <taxon>Pezizomycotina</taxon>
        <taxon>Dothideomycetes</taxon>
        <taxon>Dothideomycetidae</taxon>
        <taxon>Mycosphaerellales</taxon>
        <taxon>Teratosphaeriaceae</taxon>
        <taxon>Acrodontium</taxon>
    </lineage>
</organism>
<feature type="region of interest" description="Disordered" evidence="1">
    <location>
        <begin position="201"/>
        <end position="223"/>
    </location>
</feature>
<keyword evidence="4" id="KW-1185">Reference proteome</keyword>
<evidence type="ECO:0000313" key="4">
    <source>
        <dbReference type="Proteomes" id="UP001303373"/>
    </source>
</evidence>
<feature type="chain" id="PRO_5043012639" evidence="2">
    <location>
        <begin position="19"/>
        <end position="248"/>
    </location>
</feature>
<dbReference type="PANTHER" id="PTHR38123:SF6">
    <property type="entry name" value="CELL WALL SERINE-THREONINE-RICH GALACTOMANNOPROTEIN MP1 (AFU_ORTHOLOGUE AFUA_4G03240)"/>
    <property type="match status" value="1"/>
</dbReference>
<dbReference type="EMBL" id="CP138593">
    <property type="protein sequence ID" value="WPH04785.1"/>
    <property type="molecule type" value="Genomic_DNA"/>
</dbReference>